<dbReference type="AlphaFoldDB" id="A0A565C5S0"/>
<dbReference type="Proteomes" id="UP000489600">
    <property type="component" value="Unassembled WGS sequence"/>
</dbReference>
<dbReference type="EMBL" id="CABITT030000006">
    <property type="protein sequence ID" value="VVB08969.1"/>
    <property type="molecule type" value="Genomic_DNA"/>
</dbReference>
<reference evidence="1" key="1">
    <citation type="submission" date="2019-07" db="EMBL/GenBank/DDBJ databases">
        <authorList>
            <person name="Dittberner H."/>
        </authorList>
    </citation>
    <scope>NUCLEOTIDE SEQUENCE [LARGE SCALE GENOMIC DNA]</scope>
</reference>
<proteinExistence type="predicted"/>
<accession>A0A565C5S0</accession>
<protein>
    <submittedName>
        <fullName evidence="1">Uncharacterized protein</fullName>
    </submittedName>
</protein>
<comment type="caution">
    <text evidence="1">The sequence shown here is derived from an EMBL/GenBank/DDBJ whole genome shotgun (WGS) entry which is preliminary data.</text>
</comment>
<name>A0A565C5S0_9BRAS</name>
<gene>
    <name evidence="1" type="ORF">ANE_LOCUS19413</name>
</gene>
<organism evidence="1 2">
    <name type="scientific">Arabis nemorensis</name>
    <dbReference type="NCBI Taxonomy" id="586526"/>
    <lineage>
        <taxon>Eukaryota</taxon>
        <taxon>Viridiplantae</taxon>
        <taxon>Streptophyta</taxon>
        <taxon>Embryophyta</taxon>
        <taxon>Tracheophyta</taxon>
        <taxon>Spermatophyta</taxon>
        <taxon>Magnoliopsida</taxon>
        <taxon>eudicotyledons</taxon>
        <taxon>Gunneridae</taxon>
        <taxon>Pentapetalae</taxon>
        <taxon>rosids</taxon>
        <taxon>malvids</taxon>
        <taxon>Brassicales</taxon>
        <taxon>Brassicaceae</taxon>
        <taxon>Arabideae</taxon>
        <taxon>Arabis</taxon>
    </lineage>
</organism>
<keyword evidence="2" id="KW-1185">Reference proteome</keyword>
<evidence type="ECO:0000313" key="2">
    <source>
        <dbReference type="Proteomes" id="UP000489600"/>
    </source>
</evidence>
<evidence type="ECO:0000313" key="1">
    <source>
        <dbReference type="EMBL" id="VVB08969.1"/>
    </source>
</evidence>
<sequence length="71" mass="7972">MRRVYMNELINFFDKVFKLLKNLSKDDMSIASDALVDLVNVSVETMLNEISADGAIKNLQSDAFVVGGCKW</sequence>